<evidence type="ECO:0000313" key="6">
    <source>
        <dbReference type="Proteomes" id="UP000708208"/>
    </source>
</evidence>
<dbReference type="PANTHER" id="PTHR24251">
    <property type="entry name" value="OVOCHYMASE-RELATED"/>
    <property type="match status" value="1"/>
</dbReference>
<sequence length="108" mass="12156">LCGSSFVLNATKNSQQLTSPGYPQNYGQNIRCRYVATGSGPYDRVDIRFEDIQIESSQDCSKDRLRIRDVSSSVSPSKFLSSCIELFKSFSTLSFPITLFSPYFHQHG</sequence>
<dbReference type="Proteomes" id="UP000708208">
    <property type="component" value="Unassembled WGS sequence"/>
</dbReference>
<evidence type="ECO:0000256" key="3">
    <source>
        <dbReference type="PROSITE-ProRule" id="PRU00059"/>
    </source>
</evidence>
<dbReference type="AlphaFoldDB" id="A0A8J2LWZ0"/>
<feature type="non-terminal residue" evidence="5">
    <location>
        <position position="1"/>
    </location>
</feature>
<keyword evidence="1" id="KW-0677">Repeat</keyword>
<comment type="caution">
    <text evidence="5">The sequence shown here is derived from an EMBL/GenBank/DDBJ whole genome shotgun (WGS) entry which is preliminary data.</text>
</comment>
<proteinExistence type="predicted"/>
<protein>
    <recommendedName>
        <fullName evidence="4">CUB domain-containing protein</fullName>
    </recommendedName>
</protein>
<gene>
    <name evidence="5" type="ORF">AFUS01_LOCUS39931</name>
</gene>
<evidence type="ECO:0000256" key="2">
    <source>
        <dbReference type="ARBA" id="ARBA00023157"/>
    </source>
</evidence>
<organism evidence="5 6">
    <name type="scientific">Allacma fusca</name>
    <dbReference type="NCBI Taxonomy" id="39272"/>
    <lineage>
        <taxon>Eukaryota</taxon>
        <taxon>Metazoa</taxon>
        <taxon>Ecdysozoa</taxon>
        <taxon>Arthropoda</taxon>
        <taxon>Hexapoda</taxon>
        <taxon>Collembola</taxon>
        <taxon>Symphypleona</taxon>
        <taxon>Sminthuridae</taxon>
        <taxon>Allacma</taxon>
    </lineage>
</organism>
<dbReference type="SMART" id="SM00042">
    <property type="entry name" value="CUB"/>
    <property type="match status" value="1"/>
</dbReference>
<evidence type="ECO:0000259" key="4">
    <source>
        <dbReference type="PROSITE" id="PS01180"/>
    </source>
</evidence>
<evidence type="ECO:0000313" key="5">
    <source>
        <dbReference type="EMBL" id="CAG7830105.1"/>
    </source>
</evidence>
<name>A0A8J2LWZ0_9HEXA</name>
<dbReference type="InterPro" id="IPR000859">
    <property type="entry name" value="CUB_dom"/>
</dbReference>
<dbReference type="PROSITE" id="PS01180">
    <property type="entry name" value="CUB"/>
    <property type="match status" value="1"/>
</dbReference>
<comment type="caution">
    <text evidence="3">Lacks conserved residue(s) required for the propagation of feature annotation.</text>
</comment>
<reference evidence="5" key="1">
    <citation type="submission" date="2021-06" db="EMBL/GenBank/DDBJ databases">
        <authorList>
            <person name="Hodson N. C."/>
            <person name="Mongue J. A."/>
            <person name="Jaron S. K."/>
        </authorList>
    </citation>
    <scope>NUCLEOTIDE SEQUENCE</scope>
</reference>
<keyword evidence="2" id="KW-1015">Disulfide bond</keyword>
<accession>A0A8J2LWZ0</accession>
<dbReference type="CDD" id="cd00041">
    <property type="entry name" value="CUB"/>
    <property type="match status" value="1"/>
</dbReference>
<evidence type="ECO:0000256" key="1">
    <source>
        <dbReference type="ARBA" id="ARBA00022737"/>
    </source>
</evidence>
<feature type="domain" description="CUB" evidence="4">
    <location>
        <begin position="2"/>
        <end position="83"/>
    </location>
</feature>
<dbReference type="EMBL" id="CAJVCH010554305">
    <property type="protein sequence ID" value="CAG7830105.1"/>
    <property type="molecule type" value="Genomic_DNA"/>
</dbReference>
<dbReference type="Pfam" id="PF00431">
    <property type="entry name" value="CUB"/>
    <property type="match status" value="1"/>
</dbReference>
<keyword evidence="6" id="KW-1185">Reference proteome</keyword>
<dbReference type="OrthoDB" id="6369184at2759"/>